<accession>A0ABT6VZM0</accession>
<comment type="similarity">
    <text evidence="1">Belongs to the short-chain dehydrogenases/reductases (SDR) family.</text>
</comment>
<dbReference type="PANTHER" id="PTHR43639:SF1">
    <property type="entry name" value="SHORT-CHAIN DEHYDROGENASE_REDUCTASE FAMILY PROTEIN"/>
    <property type="match status" value="1"/>
</dbReference>
<evidence type="ECO:0000313" key="5">
    <source>
        <dbReference type="Proteomes" id="UP001156398"/>
    </source>
</evidence>
<organism evidence="4 5">
    <name type="scientific">Streptantibioticus silvisoli</name>
    <dbReference type="NCBI Taxonomy" id="2705255"/>
    <lineage>
        <taxon>Bacteria</taxon>
        <taxon>Bacillati</taxon>
        <taxon>Actinomycetota</taxon>
        <taxon>Actinomycetes</taxon>
        <taxon>Kitasatosporales</taxon>
        <taxon>Streptomycetaceae</taxon>
        <taxon>Streptantibioticus</taxon>
    </lineage>
</organism>
<dbReference type="InterPro" id="IPR057326">
    <property type="entry name" value="KR_dom"/>
</dbReference>
<sequence length="253" mass="25896">MSSLAGKKALVTGGSRGIGAAIVCRLVAEGASVAINYRSNAERAKELVHRLDSAATKVIAVQGDVSDPADITRVTATAVEQLGGLDIVVSNAGIEHFGALAEITPEEFARVFDTNVRGQLFVVQAAAAVLPEGGRIVLTSSASTKMAVRNHTLYAASKAAVSTMVNQLAVELADRKITINAVAPGGTATDMATENAENYAGFTLKDEDGSDILPNVALARLAQPEEIAAAVAFLASPDASYVTGSTLAVDGGM</sequence>
<dbReference type="GO" id="GO:0047936">
    <property type="term" value="F:glucose 1-dehydrogenase [NAD(P)+] activity"/>
    <property type="evidence" value="ECO:0007669"/>
    <property type="project" value="UniProtKB-EC"/>
</dbReference>
<dbReference type="RefSeq" id="WP_271322270.1">
    <property type="nucleotide sequence ID" value="NZ_JAAGKO020000019.1"/>
</dbReference>
<gene>
    <name evidence="4" type="ORF">POF43_014675</name>
</gene>
<feature type="domain" description="Ketoreductase" evidence="3">
    <location>
        <begin position="7"/>
        <end position="187"/>
    </location>
</feature>
<dbReference type="PROSITE" id="PS00061">
    <property type="entry name" value="ADH_SHORT"/>
    <property type="match status" value="1"/>
</dbReference>
<dbReference type="SUPFAM" id="SSF51735">
    <property type="entry name" value="NAD(P)-binding Rossmann-fold domains"/>
    <property type="match status" value="1"/>
</dbReference>
<proteinExistence type="inferred from homology"/>
<dbReference type="PRINTS" id="PR00080">
    <property type="entry name" value="SDRFAMILY"/>
</dbReference>
<evidence type="ECO:0000313" key="4">
    <source>
        <dbReference type="EMBL" id="MDI5963944.1"/>
    </source>
</evidence>
<dbReference type="EC" id="1.1.1.47" evidence="4"/>
<reference evidence="4 5" key="1">
    <citation type="submission" date="2023-05" db="EMBL/GenBank/DDBJ databases">
        <title>Streptantibioticus silvisoli sp. nov., acidotolerant actinomycetes 1 from pine litter.</title>
        <authorList>
            <person name="Swiecimska M."/>
            <person name="Golinska P."/>
            <person name="Sangal V."/>
            <person name="Wachnowicz B."/>
            <person name="Goodfellow M."/>
        </authorList>
    </citation>
    <scope>NUCLEOTIDE SEQUENCE [LARGE SCALE GENOMIC DNA]</scope>
    <source>
        <strain evidence="4 5">SL54</strain>
    </source>
</reference>
<dbReference type="Pfam" id="PF13561">
    <property type="entry name" value="adh_short_C2"/>
    <property type="match status" value="1"/>
</dbReference>
<comment type="caution">
    <text evidence="4">The sequence shown here is derived from an EMBL/GenBank/DDBJ whole genome shotgun (WGS) entry which is preliminary data.</text>
</comment>
<evidence type="ECO:0000259" key="3">
    <source>
        <dbReference type="SMART" id="SM00822"/>
    </source>
</evidence>
<dbReference type="InterPro" id="IPR002347">
    <property type="entry name" value="SDR_fam"/>
</dbReference>
<dbReference type="InterPro" id="IPR020904">
    <property type="entry name" value="Sc_DH/Rdtase_CS"/>
</dbReference>
<dbReference type="InterPro" id="IPR036291">
    <property type="entry name" value="NAD(P)-bd_dom_sf"/>
</dbReference>
<keyword evidence="5" id="KW-1185">Reference proteome</keyword>
<evidence type="ECO:0000256" key="1">
    <source>
        <dbReference type="ARBA" id="ARBA00006484"/>
    </source>
</evidence>
<dbReference type="PANTHER" id="PTHR43639">
    <property type="entry name" value="OXIDOREDUCTASE, SHORT-CHAIN DEHYDROGENASE/REDUCTASE FAMILY (AFU_ORTHOLOGUE AFUA_5G02870)"/>
    <property type="match status" value="1"/>
</dbReference>
<dbReference type="Proteomes" id="UP001156398">
    <property type="component" value="Unassembled WGS sequence"/>
</dbReference>
<keyword evidence="2 4" id="KW-0560">Oxidoreductase</keyword>
<dbReference type="Gene3D" id="3.40.50.720">
    <property type="entry name" value="NAD(P)-binding Rossmann-like Domain"/>
    <property type="match status" value="1"/>
</dbReference>
<dbReference type="SMART" id="SM00822">
    <property type="entry name" value="PKS_KR"/>
    <property type="match status" value="1"/>
</dbReference>
<evidence type="ECO:0000256" key="2">
    <source>
        <dbReference type="ARBA" id="ARBA00023002"/>
    </source>
</evidence>
<protein>
    <submittedName>
        <fullName evidence="4">Glucose 1-dehydrogenase</fullName>
        <ecNumber evidence="4">1.1.1.47</ecNumber>
    </submittedName>
</protein>
<dbReference type="EMBL" id="JAAGKO020000019">
    <property type="protein sequence ID" value="MDI5963944.1"/>
    <property type="molecule type" value="Genomic_DNA"/>
</dbReference>
<dbReference type="PRINTS" id="PR00081">
    <property type="entry name" value="GDHRDH"/>
</dbReference>
<name>A0ABT6VZM0_9ACTN</name>
<dbReference type="NCBIfam" id="NF005559">
    <property type="entry name" value="PRK07231.1"/>
    <property type="match status" value="1"/>
</dbReference>